<evidence type="ECO:0000256" key="1">
    <source>
        <dbReference type="SAM" id="MobiDB-lite"/>
    </source>
</evidence>
<gene>
    <name evidence="4" type="ORF">g.36333</name>
</gene>
<feature type="transmembrane region" description="Helical" evidence="2">
    <location>
        <begin position="38"/>
        <end position="59"/>
    </location>
</feature>
<evidence type="ECO:0000313" key="4">
    <source>
        <dbReference type="EMBL" id="JAS13699.1"/>
    </source>
</evidence>
<reference evidence="4" key="1">
    <citation type="submission" date="2015-12" db="EMBL/GenBank/DDBJ databases">
        <title>De novo transcriptome assembly of four potential Pierce s Disease insect vectors from Arizona vineyards.</title>
        <authorList>
            <person name="Tassone E.E."/>
        </authorList>
    </citation>
    <scope>NUCLEOTIDE SEQUENCE</scope>
</reference>
<proteinExistence type="predicted"/>
<dbReference type="PANTHER" id="PTHR12300:SF117">
    <property type="entry name" value="LP05237P-RELATED"/>
    <property type="match status" value="1"/>
</dbReference>
<keyword evidence="2" id="KW-0812">Transmembrane</keyword>
<keyword evidence="2" id="KW-0472">Membrane</keyword>
<feature type="region of interest" description="Disordered" evidence="1">
    <location>
        <begin position="612"/>
        <end position="644"/>
    </location>
</feature>
<dbReference type="GO" id="GO:0005881">
    <property type="term" value="C:cytoplasmic microtubule"/>
    <property type="evidence" value="ECO:0007669"/>
    <property type="project" value="TreeGrafter"/>
</dbReference>
<feature type="signal peptide" evidence="3">
    <location>
        <begin position="1"/>
        <end position="22"/>
    </location>
</feature>
<dbReference type="AlphaFoldDB" id="A0A1B6CJQ9"/>
<evidence type="ECO:0008006" key="5">
    <source>
        <dbReference type="Google" id="ProtNLM"/>
    </source>
</evidence>
<name>A0A1B6CJQ9_9HEMI</name>
<keyword evidence="3" id="KW-0732">Signal</keyword>
<sequence>MVSTIISRLVILLFGTLYPAYASYKAVKTKNVKEYVKWMMYWIVFALFTCIETFTDVFFSFWFPFYYEIKIILVLWLLSPATKGSSILYRKFVHPMLSQREQEIDEYISRAKEQGYHTVLHLGSKGVSYATNVIMQTAIKGGGGIVNHLRRSYSLSDLNSEPDLMTDVNHSSKSLFDNGMDKTDSSREIRQRLTRKGTGSHVDLYFPEMDVDIRSNPHNCHDQPISFSQIRSSEDISSGYSSADPLYAGEVGKETVEDSVAPLIRTASVGASRGRPRGGKSSVRKVPASLEDSDNEVDIYDEGFTRTHLNPYHSHPLLALHPELISLFHTNYNFIPPDIMKTIIFNKSYLQNVKQIESPSDIKLIENNKHEEVNNIIKCKEEINGSKTDSISESLNSKKENLSIIEENAQRCFEKQIFLDEPELVKNIQQNLESTSVCTKTSDENKTTQNLEGSSIEDTAESDVEFFDADLSIENVMPSLSIKDAGDQFSETHTNLLNHNLETNKSHEIFDETVLDSNFVDGNISIDNNEEIEKTSLAGQLTHKEIMEQENTKISERRGKYGKLKAPLPPDITKIHNIAPSQYTDDKRDKIKKVRETNVNISDSKLFDMIEKNDSEKEEGKKTTIKIREMSQSPLSRRKHFEYK</sequence>
<dbReference type="EMBL" id="GEDC01023599">
    <property type="protein sequence ID" value="JAS13699.1"/>
    <property type="molecule type" value="Transcribed_RNA"/>
</dbReference>
<protein>
    <recommendedName>
        <fullName evidence="5">Receptor expression-enhancing protein</fullName>
    </recommendedName>
</protein>
<dbReference type="GO" id="GO:0071786">
    <property type="term" value="P:endoplasmic reticulum tubular network organization"/>
    <property type="evidence" value="ECO:0007669"/>
    <property type="project" value="TreeGrafter"/>
</dbReference>
<feature type="chain" id="PRO_5008580444" description="Receptor expression-enhancing protein" evidence="3">
    <location>
        <begin position="23"/>
        <end position="644"/>
    </location>
</feature>
<organism evidence="4">
    <name type="scientific">Clastoptera arizonana</name>
    <name type="common">Arizona spittle bug</name>
    <dbReference type="NCBI Taxonomy" id="38151"/>
    <lineage>
        <taxon>Eukaryota</taxon>
        <taxon>Metazoa</taxon>
        <taxon>Ecdysozoa</taxon>
        <taxon>Arthropoda</taxon>
        <taxon>Hexapoda</taxon>
        <taxon>Insecta</taxon>
        <taxon>Pterygota</taxon>
        <taxon>Neoptera</taxon>
        <taxon>Paraneoptera</taxon>
        <taxon>Hemiptera</taxon>
        <taxon>Auchenorrhyncha</taxon>
        <taxon>Cercopoidea</taxon>
        <taxon>Clastopteridae</taxon>
        <taxon>Clastoptera</taxon>
    </lineage>
</organism>
<feature type="region of interest" description="Disordered" evidence="1">
    <location>
        <begin position="267"/>
        <end position="291"/>
    </location>
</feature>
<accession>A0A1B6CJQ9</accession>
<evidence type="ECO:0000256" key="3">
    <source>
        <dbReference type="SAM" id="SignalP"/>
    </source>
</evidence>
<dbReference type="GO" id="GO:0005789">
    <property type="term" value="C:endoplasmic reticulum membrane"/>
    <property type="evidence" value="ECO:0007669"/>
    <property type="project" value="TreeGrafter"/>
</dbReference>
<dbReference type="InterPro" id="IPR004345">
    <property type="entry name" value="TB2_DP1_HVA22"/>
</dbReference>
<dbReference type="GO" id="GO:0071782">
    <property type="term" value="C:endoplasmic reticulum tubular network"/>
    <property type="evidence" value="ECO:0007669"/>
    <property type="project" value="TreeGrafter"/>
</dbReference>
<dbReference type="GO" id="GO:0008017">
    <property type="term" value="F:microtubule binding"/>
    <property type="evidence" value="ECO:0007669"/>
    <property type="project" value="TreeGrafter"/>
</dbReference>
<dbReference type="PANTHER" id="PTHR12300">
    <property type="entry name" value="HVA22-LIKE PROTEINS"/>
    <property type="match status" value="1"/>
</dbReference>
<keyword evidence="2" id="KW-1133">Transmembrane helix</keyword>
<evidence type="ECO:0000256" key="2">
    <source>
        <dbReference type="SAM" id="Phobius"/>
    </source>
</evidence>
<feature type="compositionally biased region" description="Basic and acidic residues" evidence="1">
    <location>
        <begin position="612"/>
        <end position="629"/>
    </location>
</feature>
<dbReference type="Pfam" id="PF03134">
    <property type="entry name" value="TB2_DP1_HVA22"/>
    <property type="match status" value="1"/>
</dbReference>